<keyword evidence="5 12" id="KW-0547">Nucleotide-binding</keyword>
<dbReference type="PROSITE" id="PS51903">
    <property type="entry name" value="CLP_R"/>
    <property type="match status" value="1"/>
</dbReference>
<evidence type="ECO:0000256" key="7">
    <source>
        <dbReference type="ARBA" id="ARBA00023054"/>
    </source>
</evidence>
<dbReference type="NCBIfam" id="TIGR03346">
    <property type="entry name" value="chaperone_ClpB"/>
    <property type="match status" value="1"/>
</dbReference>
<dbReference type="RefSeq" id="WP_188070952.1">
    <property type="nucleotide sequence ID" value="NZ_BSPS01000083.1"/>
</dbReference>
<evidence type="ECO:0000256" key="6">
    <source>
        <dbReference type="ARBA" id="ARBA00022840"/>
    </source>
</evidence>
<dbReference type="GO" id="GO:0034605">
    <property type="term" value="P:cellular response to heat"/>
    <property type="evidence" value="ECO:0007669"/>
    <property type="project" value="TreeGrafter"/>
</dbReference>
<dbReference type="InterPro" id="IPR018368">
    <property type="entry name" value="ClpA/B_CS1"/>
</dbReference>
<evidence type="ECO:0000256" key="13">
    <source>
        <dbReference type="RuleBase" id="RU362034"/>
    </source>
</evidence>
<accession>A0A7W6BKQ9</accession>
<keyword evidence="6 12" id="KW-0067">ATP-binding</keyword>
<evidence type="ECO:0000256" key="5">
    <source>
        <dbReference type="ARBA" id="ARBA00022741"/>
    </source>
</evidence>
<dbReference type="Pfam" id="PF10431">
    <property type="entry name" value="ClpB_D2-small"/>
    <property type="match status" value="1"/>
</dbReference>
<sequence>MNLEKFTDRAKGFLQSAQTVAIRMNHQRISPDHILKALLEDSEGMAAGLIKAAGGDAAAATREADAALAKIPAVSGSGAQSSPGLDNDAVRLLDSAEQIAQKAGDSFVTVERLLLALTLASTTAAGKALANAGVRAEALNGAINSLRGGRTADTATAEDRYDALKKFARDLTADARAGKLDPVIGRDEEIRRTIQILARRTKNNPVLIGEPGVGKTAIAEGLALRISHGDVPDTLKDRTLMALDMGSLIAGAKYRGEFEERLKGVLDEVKGAEGHIILFIDEMHTLIGAGKSEGAMDAGNLLKPALARGELHCIGATTLDEYQKYVEKDAALQRRFQPVFVGEPTVEDTISILRGIKEKYELHHGVRITDGAIVSAATLSNRYITDRFLPDKAIDLMDEAASRLRMEVESKPEEIENLDRRIIQLKIEREALKKESDQASKDRLAALEEDLANLEQQSSELTQKWQADKEKIAGEAKLKEALDQARAELDQAQRAGDLAKAGELAYGRIPDLERQLAEAQGATQSAMLREEVTAEDIASVVSRWTGIPVDKMMEGEREKLLHMEQELGKRVIGQEQAVRAVSTAVRRSRAGLQDPNRPLGSFLFLGPTGVGKTELTKALAGFLFDDDNAMVRIDMSEFMEKHSVARLIGAPPGYVGYEEGGVLTEAVRRRPYQVVLFDEVEKAHSDVFNVLLQVLDDGRLTDGQGRTVDFSNTIIVLTSNLGSQYLANMADGQKVEDVEPQVMDVVRSHFRPEFLNRLDEIILFHRLGVEHMAPIVDIQVGRVARLLKDRKVKLDLTEGARAWLGRVGYDPVYGARPLKRAVQKYLQDPLAEMILSGQVPDGSTVKVGEGDGQLALAVE</sequence>
<keyword evidence="13" id="KW-0963">Cytoplasm</keyword>
<comment type="caution">
    <text evidence="15">The sequence shown here is derived from an EMBL/GenBank/DDBJ whole genome shotgun (WGS) entry which is preliminary data.</text>
</comment>
<dbReference type="SUPFAM" id="SSF81923">
    <property type="entry name" value="Double Clp-N motif"/>
    <property type="match status" value="1"/>
</dbReference>
<keyword evidence="4 11" id="KW-0677">Repeat</keyword>
<dbReference type="InterPro" id="IPR027417">
    <property type="entry name" value="P-loop_NTPase"/>
</dbReference>
<dbReference type="PANTHER" id="PTHR11638">
    <property type="entry name" value="ATP-DEPENDENT CLP PROTEASE"/>
    <property type="match status" value="1"/>
</dbReference>
<evidence type="ECO:0000313" key="16">
    <source>
        <dbReference type="Proteomes" id="UP000571950"/>
    </source>
</evidence>
<dbReference type="PROSITE" id="PS00871">
    <property type="entry name" value="CLPAB_2"/>
    <property type="match status" value="1"/>
</dbReference>
<dbReference type="InterPro" id="IPR028299">
    <property type="entry name" value="ClpA/B_CS2"/>
</dbReference>
<reference evidence="15 16" key="1">
    <citation type="submission" date="2020-08" db="EMBL/GenBank/DDBJ databases">
        <title>Genomic Encyclopedia of Type Strains, Phase IV (KMG-IV): sequencing the most valuable type-strain genomes for metagenomic binning, comparative biology and taxonomic classification.</title>
        <authorList>
            <person name="Goeker M."/>
        </authorList>
    </citation>
    <scope>NUCLEOTIDE SEQUENCE [LARGE SCALE GENOMIC DNA]</scope>
    <source>
        <strain evidence="15 16">DSM 26189</strain>
    </source>
</reference>
<keyword evidence="7 13" id="KW-0175">Coiled coil</keyword>
<feature type="coiled-coil region" evidence="13">
    <location>
        <begin position="415"/>
        <end position="495"/>
    </location>
</feature>
<dbReference type="CDD" id="cd19499">
    <property type="entry name" value="RecA-like_ClpB_Hsp104-like"/>
    <property type="match status" value="1"/>
</dbReference>
<dbReference type="InterPro" id="IPR019489">
    <property type="entry name" value="Clp_ATPase_C"/>
</dbReference>
<comment type="function">
    <text evidence="9">Part of a stress-induced multi-chaperone system, it is involved in the recovery of the cell from heat-induced damage, in cooperation with DnaK, DnaJ and GrpE. Acts before DnaK, in the processing of protein aggregates. Protein binding stimulates the ATPase activity; ATP hydrolysis unfolds the denatured protein aggregates, which probably helps expose new hydrophobic binding sites on the surface of ClpB-bound aggregates, contributing to the solubilization and refolding of denatured protein aggregates by DnaK.</text>
</comment>
<dbReference type="Pfam" id="PF07724">
    <property type="entry name" value="AAA_2"/>
    <property type="match status" value="1"/>
</dbReference>
<protein>
    <recommendedName>
        <fullName evidence="3 13">Chaperone protein ClpB</fullName>
    </recommendedName>
</protein>
<evidence type="ECO:0000256" key="1">
    <source>
        <dbReference type="ARBA" id="ARBA00004496"/>
    </source>
</evidence>
<evidence type="ECO:0000256" key="11">
    <source>
        <dbReference type="PROSITE-ProRule" id="PRU01251"/>
    </source>
</evidence>
<keyword evidence="13" id="KW-0346">Stress response</keyword>
<dbReference type="Pfam" id="PF00004">
    <property type="entry name" value="AAA"/>
    <property type="match status" value="1"/>
</dbReference>
<feature type="domain" description="Clp R" evidence="14">
    <location>
        <begin position="3"/>
        <end position="149"/>
    </location>
</feature>
<evidence type="ECO:0000256" key="2">
    <source>
        <dbReference type="ARBA" id="ARBA00008675"/>
    </source>
</evidence>
<dbReference type="CDD" id="cd00009">
    <property type="entry name" value="AAA"/>
    <property type="match status" value="1"/>
</dbReference>
<dbReference type="AlphaFoldDB" id="A0A7W6BKQ9"/>
<dbReference type="Gene3D" id="1.10.1780.10">
    <property type="entry name" value="Clp, N-terminal domain"/>
    <property type="match status" value="1"/>
</dbReference>
<evidence type="ECO:0000259" key="14">
    <source>
        <dbReference type="PROSITE" id="PS51903"/>
    </source>
</evidence>
<evidence type="ECO:0000256" key="8">
    <source>
        <dbReference type="ARBA" id="ARBA00023186"/>
    </source>
</evidence>
<keyword evidence="16" id="KW-1185">Reference proteome</keyword>
<organism evidence="15 16">
    <name type="scientific">Sphingobium jiangsuense</name>
    <dbReference type="NCBI Taxonomy" id="870476"/>
    <lineage>
        <taxon>Bacteria</taxon>
        <taxon>Pseudomonadati</taxon>
        <taxon>Pseudomonadota</taxon>
        <taxon>Alphaproteobacteria</taxon>
        <taxon>Sphingomonadales</taxon>
        <taxon>Sphingomonadaceae</taxon>
        <taxon>Sphingobium</taxon>
    </lineage>
</organism>
<dbReference type="InterPro" id="IPR003959">
    <property type="entry name" value="ATPase_AAA_core"/>
</dbReference>
<dbReference type="GO" id="GO:0005524">
    <property type="term" value="F:ATP binding"/>
    <property type="evidence" value="ECO:0007669"/>
    <property type="project" value="UniProtKB-UniRule"/>
</dbReference>
<gene>
    <name evidence="13" type="primary">clpB</name>
    <name evidence="15" type="ORF">GGR43_001100</name>
</gene>
<dbReference type="Gene3D" id="1.10.8.60">
    <property type="match status" value="1"/>
</dbReference>
<dbReference type="PRINTS" id="PR00300">
    <property type="entry name" value="CLPPROTEASEA"/>
</dbReference>
<dbReference type="Pfam" id="PF02861">
    <property type="entry name" value="Clp_N"/>
    <property type="match status" value="1"/>
</dbReference>
<dbReference type="SMART" id="SM00382">
    <property type="entry name" value="AAA"/>
    <property type="match status" value="2"/>
</dbReference>
<dbReference type="InterPro" id="IPR004176">
    <property type="entry name" value="Clp_R_N"/>
</dbReference>
<dbReference type="FunFam" id="3.40.50.300:FF:000120">
    <property type="entry name" value="ATP-dependent chaperone ClpB"/>
    <property type="match status" value="1"/>
</dbReference>
<evidence type="ECO:0000256" key="9">
    <source>
        <dbReference type="ARBA" id="ARBA00025613"/>
    </source>
</evidence>
<dbReference type="InterPro" id="IPR001270">
    <property type="entry name" value="ClpA/B"/>
</dbReference>
<dbReference type="FunFam" id="3.40.50.300:FF:000025">
    <property type="entry name" value="ATP-dependent Clp protease subunit"/>
    <property type="match status" value="1"/>
</dbReference>
<dbReference type="FunFam" id="3.40.50.300:FF:000010">
    <property type="entry name" value="Chaperone clpB 1, putative"/>
    <property type="match status" value="1"/>
</dbReference>
<dbReference type="InterPro" id="IPR050130">
    <property type="entry name" value="ClpA_ClpB"/>
</dbReference>
<dbReference type="GO" id="GO:0016887">
    <property type="term" value="F:ATP hydrolysis activity"/>
    <property type="evidence" value="ECO:0007669"/>
    <property type="project" value="InterPro"/>
</dbReference>
<dbReference type="Gene3D" id="3.40.50.300">
    <property type="entry name" value="P-loop containing nucleotide triphosphate hydrolases"/>
    <property type="match status" value="3"/>
</dbReference>
<dbReference type="GO" id="GO:0006508">
    <property type="term" value="P:proteolysis"/>
    <property type="evidence" value="ECO:0007669"/>
    <property type="project" value="UniProtKB-KW"/>
</dbReference>
<comment type="subunit">
    <text evidence="10">Homohexamer. The oligomerization is ATP-dependent.</text>
</comment>
<dbReference type="SMART" id="SM01086">
    <property type="entry name" value="ClpB_D2-small"/>
    <property type="match status" value="1"/>
</dbReference>
<dbReference type="InterPro" id="IPR003593">
    <property type="entry name" value="AAA+_ATPase"/>
</dbReference>
<dbReference type="GO" id="GO:0008233">
    <property type="term" value="F:peptidase activity"/>
    <property type="evidence" value="ECO:0007669"/>
    <property type="project" value="UniProtKB-KW"/>
</dbReference>
<dbReference type="Pfam" id="PF17871">
    <property type="entry name" value="AAA_lid_9"/>
    <property type="match status" value="1"/>
</dbReference>
<evidence type="ECO:0000256" key="12">
    <source>
        <dbReference type="RuleBase" id="RU004432"/>
    </source>
</evidence>
<proteinExistence type="inferred from homology"/>
<evidence type="ECO:0000256" key="10">
    <source>
        <dbReference type="ARBA" id="ARBA00026057"/>
    </source>
</evidence>
<dbReference type="Proteomes" id="UP000571950">
    <property type="component" value="Unassembled WGS sequence"/>
</dbReference>
<dbReference type="GO" id="GO:0042026">
    <property type="term" value="P:protein refolding"/>
    <property type="evidence" value="ECO:0007669"/>
    <property type="project" value="UniProtKB-UniRule"/>
</dbReference>
<evidence type="ECO:0000256" key="4">
    <source>
        <dbReference type="ARBA" id="ARBA00022737"/>
    </source>
</evidence>
<dbReference type="InterPro" id="IPR036628">
    <property type="entry name" value="Clp_N_dom_sf"/>
</dbReference>
<comment type="subunit">
    <text evidence="13">Homohexamer; The oligomerization is ATP-dependent.</text>
</comment>
<dbReference type="PANTHER" id="PTHR11638:SF18">
    <property type="entry name" value="HEAT SHOCK PROTEIN 104"/>
    <property type="match status" value="1"/>
</dbReference>
<dbReference type="EMBL" id="JACIDT010000003">
    <property type="protein sequence ID" value="MBB3925387.1"/>
    <property type="molecule type" value="Genomic_DNA"/>
</dbReference>
<evidence type="ECO:0000313" key="15">
    <source>
        <dbReference type="EMBL" id="MBB3925387.1"/>
    </source>
</evidence>
<dbReference type="PROSITE" id="PS00870">
    <property type="entry name" value="CLPAB_1"/>
    <property type="match status" value="1"/>
</dbReference>
<keyword evidence="8 12" id="KW-0143">Chaperone</keyword>
<dbReference type="SUPFAM" id="SSF52540">
    <property type="entry name" value="P-loop containing nucleoside triphosphate hydrolases"/>
    <property type="match status" value="2"/>
</dbReference>
<dbReference type="InterPro" id="IPR041546">
    <property type="entry name" value="ClpA/ClpB_AAA_lid"/>
</dbReference>
<evidence type="ECO:0000256" key="3">
    <source>
        <dbReference type="ARBA" id="ARBA00017574"/>
    </source>
</evidence>
<keyword evidence="15" id="KW-0378">Hydrolase</keyword>
<keyword evidence="15" id="KW-0645">Protease</keyword>
<dbReference type="InterPro" id="IPR017730">
    <property type="entry name" value="Chaperonin_ClpB"/>
</dbReference>
<dbReference type="GO" id="GO:0005737">
    <property type="term" value="C:cytoplasm"/>
    <property type="evidence" value="ECO:0007669"/>
    <property type="project" value="UniProtKB-SubCell"/>
</dbReference>
<comment type="similarity">
    <text evidence="2 12">Belongs to the ClpA/ClpB family.</text>
</comment>
<comment type="subcellular location">
    <subcellularLocation>
        <location evidence="1 13">Cytoplasm</location>
    </subcellularLocation>
</comment>
<name>A0A7W6BKQ9_9SPHN</name>